<evidence type="ECO:0000256" key="1">
    <source>
        <dbReference type="ARBA" id="ARBA00004141"/>
    </source>
</evidence>
<dbReference type="PANTHER" id="PTHR13018:SF26">
    <property type="entry name" value="DOMAIN PROTEIN, PUTATIVE (AFU_ORTHOLOGUE AFUA_5G10920)-RELATED"/>
    <property type="match status" value="1"/>
</dbReference>
<name>A0A9P6GSB5_9PLEO</name>
<evidence type="ECO:0000256" key="4">
    <source>
        <dbReference type="ARBA" id="ARBA00022692"/>
    </source>
</evidence>
<dbReference type="Pfam" id="PF13967">
    <property type="entry name" value="RSN1_TM"/>
    <property type="match status" value="1"/>
</dbReference>
<evidence type="ECO:0000256" key="3">
    <source>
        <dbReference type="ARBA" id="ARBA00022448"/>
    </source>
</evidence>
<comment type="subcellular location">
    <subcellularLocation>
        <location evidence="1">Membrane</location>
        <topology evidence="1">Multi-pass membrane protein</topology>
    </subcellularLocation>
</comment>
<reference evidence="13" key="1">
    <citation type="journal article" date="2020" name="Mol. Plant Microbe Interact.">
        <title>Genome Sequence of the Biocontrol Agent Coniothyrium minitans strain Conio (IMI 134523).</title>
        <authorList>
            <person name="Patel D."/>
            <person name="Shittu T.A."/>
            <person name="Baroncelli R."/>
            <person name="Muthumeenakshi S."/>
            <person name="Osborne T.H."/>
            <person name="Janganan T.K."/>
            <person name="Sreenivasaprasad S."/>
        </authorList>
    </citation>
    <scope>NUCLEOTIDE SEQUENCE</scope>
    <source>
        <strain evidence="13">Conio</strain>
    </source>
</reference>
<feature type="transmembrane region" description="Helical" evidence="8">
    <location>
        <begin position="673"/>
        <end position="695"/>
    </location>
</feature>
<feature type="domain" description="CSC1/OSCA1-like 7TM region" evidence="9">
    <location>
        <begin position="393"/>
        <end position="664"/>
    </location>
</feature>
<evidence type="ECO:0000313" key="13">
    <source>
        <dbReference type="EMBL" id="KAF9739339.1"/>
    </source>
</evidence>
<feature type="domain" description="CSC1/OSCA1-like N-terminal transmembrane" evidence="11">
    <location>
        <begin position="23"/>
        <end position="173"/>
    </location>
</feature>
<feature type="domain" description="CSC1/OSCA1-like cytosolic" evidence="12">
    <location>
        <begin position="196"/>
        <end position="381"/>
    </location>
</feature>
<feature type="transmembrane region" description="Helical" evidence="8">
    <location>
        <begin position="645"/>
        <end position="666"/>
    </location>
</feature>
<feature type="transmembrane region" description="Helical" evidence="8">
    <location>
        <begin position="438"/>
        <end position="464"/>
    </location>
</feature>
<comment type="similarity">
    <text evidence="2">Belongs to the CSC1 (TC 1.A.17) family.</text>
</comment>
<feature type="transmembrane region" description="Helical" evidence="8">
    <location>
        <begin position="20"/>
        <end position="45"/>
    </location>
</feature>
<dbReference type="AlphaFoldDB" id="A0A9P6GSB5"/>
<dbReference type="InterPro" id="IPR003864">
    <property type="entry name" value="CSC1/OSCA1-like_7TM"/>
</dbReference>
<evidence type="ECO:0000256" key="2">
    <source>
        <dbReference type="ARBA" id="ARBA00007779"/>
    </source>
</evidence>
<organism evidence="13 14">
    <name type="scientific">Paraphaeosphaeria minitans</name>
    <dbReference type="NCBI Taxonomy" id="565426"/>
    <lineage>
        <taxon>Eukaryota</taxon>
        <taxon>Fungi</taxon>
        <taxon>Dikarya</taxon>
        <taxon>Ascomycota</taxon>
        <taxon>Pezizomycotina</taxon>
        <taxon>Dothideomycetes</taxon>
        <taxon>Pleosporomycetidae</taxon>
        <taxon>Pleosporales</taxon>
        <taxon>Massarineae</taxon>
        <taxon>Didymosphaeriaceae</taxon>
        <taxon>Paraphaeosphaeria</taxon>
    </lineage>
</organism>
<dbReference type="InterPro" id="IPR032880">
    <property type="entry name" value="CSC1/OSCA1-like_N"/>
</dbReference>
<feature type="transmembrane region" description="Helical" evidence="8">
    <location>
        <begin position="485"/>
        <end position="513"/>
    </location>
</feature>
<evidence type="ECO:0000259" key="9">
    <source>
        <dbReference type="Pfam" id="PF02714"/>
    </source>
</evidence>
<keyword evidence="6 8" id="KW-0472">Membrane</keyword>
<dbReference type="InterPro" id="IPR027815">
    <property type="entry name" value="CSC1/OSCA1-like_cyt"/>
</dbReference>
<dbReference type="InterPro" id="IPR022257">
    <property type="entry name" value="PHM7_ext"/>
</dbReference>
<comment type="caution">
    <text evidence="13">The sequence shown here is derived from an EMBL/GenBank/DDBJ whole genome shotgun (WGS) entry which is preliminary data.</text>
</comment>
<keyword evidence="3" id="KW-0813">Transport</keyword>
<dbReference type="InterPro" id="IPR045122">
    <property type="entry name" value="Csc1-like"/>
</dbReference>
<accession>A0A9P6GSB5</accession>
<evidence type="ECO:0000256" key="8">
    <source>
        <dbReference type="SAM" id="Phobius"/>
    </source>
</evidence>
<keyword evidence="4 8" id="KW-0812">Transmembrane</keyword>
<gene>
    <name evidence="13" type="ORF">PMIN01_01973</name>
</gene>
<keyword evidence="14" id="KW-1185">Reference proteome</keyword>
<evidence type="ECO:0000259" key="12">
    <source>
        <dbReference type="Pfam" id="PF14703"/>
    </source>
</evidence>
<dbReference type="Pfam" id="PF12621">
    <property type="entry name" value="PHM7_ext"/>
    <property type="match status" value="1"/>
</dbReference>
<feature type="region of interest" description="Disordered" evidence="7">
    <location>
        <begin position="719"/>
        <end position="757"/>
    </location>
</feature>
<feature type="transmembrane region" description="Helical" evidence="8">
    <location>
        <begin position="533"/>
        <end position="562"/>
    </location>
</feature>
<evidence type="ECO:0000256" key="5">
    <source>
        <dbReference type="ARBA" id="ARBA00022989"/>
    </source>
</evidence>
<dbReference type="OrthoDB" id="1076608at2759"/>
<dbReference type="Pfam" id="PF14703">
    <property type="entry name" value="PHM7_cyt"/>
    <property type="match status" value="1"/>
</dbReference>
<evidence type="ECO:0000259" key="11">
    <source>
        <dbReference type="Pfam" id="PF13967"/>
    </source>
</evidence>
<feature type="transmembrane region" description="Helical" evidence="8">
    <location>
        <begin position="394"/>
        <end position="418"/>
    </location>
</feature>
<dbReference type="Proteomes" id="UP000756921">
    <property type="component" value="Unassembled WGS sequence"/>
</dbReference>
<dbReference type="GO" id="GO:0005227">
    <property type="term" value="F:calcium-activated cation channel activity"/>
    <property type="evidence" value="ECO:0007669"/>
    <property type="project" value="InterPro"/>
</dbReference>
<keyword evidence="5 8" id="KW-1133">Transmembrane helix</keyword>
<dbReference type="EMBL" id="WJXW01000002">
    <property type="protein sequence ID" value="KAF9739339.1"/>
    <property type="molecule type" value="Genomic_DNA"/>
</dbReference>
<evidence type="ECO:0000256" key="7">
    <source>
        <dbReference type="SAM" id="MobiDB-lite"/>
    </source>
</evidence>
<feature type="transmembrane region" description="Helical" evidence="8">
    <location>
        <begin position="152"/>
        <end position="171"/>
    </location>
</feature>
<proteinExistence type="inferred from homology"/>
<protein>
    <submittedName>
        <fullName evidence="13">Duf221 domain-containing protein</fullName>
    </submittedName>
</protein>
<sequence length="905" mass="99797">MSSPTPSDSRQGSAQNSSSSISAFVSTLVPCAALAAVYIGFFLILRRKQQRLYQTRTVHEKLSNYERTPSSSKPGIFSWISDFRATNDDYILNHQSLDGYLFIRFLKMLVFMSFVGCLITWPVLFPVNATGGAGQANLDVLSFSNVAQPARFFAHAFIAWAFFGFVLYLIWREVSYLIKLRQAYLLSAWNSSRISSRTVLFTNVPSEYLTHQRLHRMFHGVSQVWLVSDFTDLEEKVDDVNKTALKLEGGEMKLIQKAVKAAAKSKKGGSVEDQGRQPKLTSWNEFLQSKDRPTHRLKPLIGKKVDTIDYGKGHLRQILPEVQASQRSHIAGKEKLLNAVFIEFDTLAAAQTASAIAIHDKPATFIARQTGILPGEIIWKNLKMNSWDRSLRRGIATAFIFAMILFWSFPVAVVGIISNVNYLTENVPFLRWINDIPQVILGVVTGLLPSVLLAVLMSLVPIICRLVAKLAGAISLSEVELQIQSWYFAFQVIQVFLITTFTSGATAVASQIVSDPTQAVSLLAENLPKASNFYISYFVLFGVAQTASYLINIGGLIGVFVLSKFAGTPRKKYEKWMALTAPSWGSEYPKWTNMGVIAISYAIIAPLVLGFSTVGLGLIYLAFKYNMLYVYTTDIDTKGACYARAMQQLMVGIYLAELCLLGLFAINIGSSAIAAGPVVLQAILIIATIVFHIAMKRKLAPLVSTLPLTLLEESDARRKHRGDAAKTVSSEGTARADSNDMHPGYEAQPDLVTSGPDGTGLVSGAAANFADDYRTKAETLDIANAAPRPQKRSLFQRLFRPQAQSAAALSASLDPRFREPVQPYDVQDARKAYLHPAIAAEPPVIWLARDELGVSGKEVADLKEKLAEHGVEATDEGAIVNHKGKVEWVEQDAREAPLWEGPVMY</sequence>
<feature type="transmembrane region" description="Helical" evidence="8">
    <location>
        <begin position="105"/>
        <end position="124"/>
    </location>
</feature>
<evidence type="ECO:0000256" key="6">
    <source>
        <dbReference type="ARBA" id="ARBA00023136"/>
    </source>
</evidence>
<evidence type="ECO:0000313" key="14">
    <source>
        <dbReference type="Proteomes" id="UP000756921"/>
    </source>
</evidence>
<dbReference type="PANTHER" id="PTHR13018">
    <property type="entry name" value="PROBABLE MEMBRANE PROTEIN DUF221-RELATED"/>
    <property type="match status" value="1"/>
</dbReference>
<dbReference type="GO" id="GO:0005886">
    <property type="term" value="C:plasma membrane"/>
    <property type="evidence" value="ECO:0007669"/>
    <property type="project" value="TreeGrafter"/>
</dbReference>
<feature type="domain" description="10TM putative phosphate transporter extracellular tail" evidence="10">
    <location>
        <begin position="799"/>
        <end position="894"/>
    </location>
</feature>
<evidence type="ECO:0000259" key="10">
    <source>
        <dbReference type="Pfam" id="PF12621"/>
    </source>
</evidence>
<dbReference type="Pfam" id="PF02714">
    <property type="entry name" value="RSN1_7TM"/>
    <property type="match status" value="1"/>
</dbReference>
<feature type="transmembrane region" description="Helical" evidence="8">
    <location>
        <begin position="596"/>
        <end position="623"/>
    </location>
</feature>